<dbReference type="Proteomes" id="UP000545286">
    <property type="component" value="Unassembled WGS sequence"/>
</dbReference>
<protein>
    <recommendedName>
        <fullName evidence="2">FAD dependent oxidoreductase domain-containing protein</fullName>
    </recommendedName>
</protein>
<comment type="caution">
    <text evidence="3">The sequence shown here is derived from an EMBL/GenBank/DDBJ whole genome shotgun (WGS) entry which is preliminary data.</text>
</comment>
<evidence type="ECO:0000313" key="4">
    <source>
        <dbReference type="Proteomes" id="UP000545286"/>
    </source>
</evidence>
<keyword evidence="4" id="KW-1185">Reference proteome</keyword>
<dbReference type="InterPro" id="IPR036188">
    <property type="entry name" value="FAD/NAD-bd_sf"/>
</dbReference>
<proteinExistence type="predicted"/>
<dbReference type="Pfam" id="PF01266">
    <property type="entry name" value="DAO"/>
    <property type="match status" value="1"/>
</dbReference>
<dbReference type="InterPro" id="IPR006076">
    <property type="entry name" value="FAD-dep_OxRdtase"/>
</dbReference>
<feature type="domain" description="FAD dependent oxidoreductase" evidence="2">
    <location>
        <begin position="52"/>
        <end position="164"/>
    </location>
</feature>
<dbReference type="Gene3D" id="3.50.50.60">
    <property type="entry name" value="FAD/NAD(P)-binding domain"/>
    <property type="match status" value="1"/>
</dbReference>
<evidence type="ECO:0000256" key="1">
    <source>
        <dbReference type="SAM" id="MobiDB-lite"/>
    </source>
</evidence>
<sequence>MLDTYRLDAGLNVFAIGLSDSSVTVLSQQTRALNLAWALTETGIVNIDSTTRIAIIGAGFAGLTVAAGLISKEANVEVTLLEQRDSVLPLQHGNDTRWLHPHIYEWPRDGSSAHSAGLPVLNWTAARASDVVVQVKTAWEDLEKDAGYAKVRLFCNTAPVKVDVQEQSGRTALAAEWIGQQRKTWKPSVPEGNRPQRGLREEFDVIILAVGFGVETDGAMSYWRNETLAQPALRRRRRTYVVSGAGDGGWIDLFRIRISDFRQDRILGELFGRQPALLSALQGVQQTAIEGVSVISELRRVWSEHPDEGERVIADMDERLRHDTDAILHLRKNGDFESLFNRRVSFQNQLLGWVLYASGGFSIWHGEMDHLIQEEHVSDNAVVIRHGPRPDLGIKRVLGPALQARLEKGKSTSERFGSTSPQSTKNYWLPGYFGTTLRPANEETKKYWRREYLPPSTEIVSATLCGAIAGALSLEHPERERLRITLHRVVQIGDRLVFQQCCDYNGSQVSSERMTAGRTFPLTLATIGHAYLTSKIVRSRPGADTKDLQSDMLVAHLTKDAREMSGEVTSVLALPLLGIAEGSNINPVVAVLYIDSDVRDFFGDTDRIRRIAQMCVGSLDAVSAELQRTRAVSNTAFPVSAPPLRSSETPSPKPSLEVLDSEPIPQVQLRRLNLDQTTFLETESP</sequence>
<feature type="region of interest" description="Disordered" evidence="1">
    <location>
        <begin position="638"/>
        <end position="662"/>
    </location>
</feature>
<accession>A0A7W4YF32</accession>
<dbReference type="SUPFAM" id="SSF51905">
    <property type="entry name" value="FAD/NAD(P)-binding domain"/>
    <property type="match status" value="1"/>
</dbReference>
<evidence type="ECO:0000313" key="3">
    <source>
        <dbReference type="EMBL" id="MBB2956465.1"/>
    </source>
</evidence>
<reference evidence="3 4" key="1">
    <citation type="submission" date="2020-08" db="EMBL/GenBank/DDBJ databases">
        <title>Sequencing the genomes of 1000 actinobacteria strains.</title>
        <authorList>
            <person name="Klenk H.-P."/>
        </authorList>
    </citation>
    <scope>NUCLEOTIDE SEQUENCE [LARGE SCALE GENOMIC DNA]</scope>
    <source>
        <strain evidence="3 4">DSM 20419</strain>
    </source>
</reference>
<organism evidence="3 4">
    <name type="scientific">Pseudoclavibacter helvolus</name>
    <dbReference type="NCBI Taxonomy" id="255205"/>
    <lineage>
        <taxon>Bacteria</taxon>
        <taxon>Bacillati</taxon>
        <taxon>Actinomycetota</taxon>
        <taxon>Actinomycetes</taxon>
        <taxon>Micrococcales</taxon>
        <taxon>Microbacteriaceae</taxon>
        <taxon>Pseudoclavibacter</taxon>
    </lineage>
</organism>
<dbReference type="AlphaFoldDB" id="A0A7W4YF32"/>
<name>A0A7W4YF32_9MICO</name>
<gene>
    <name evidence="3" type="ORF">FHX72_000577</name>
</gene>
<evidence type="ECO:0000259" key="2">
    <source>
        <dbReference type="Pfam" id="PF01266"/>
    </source>
</evidence>
<dbReference type="EMBL" id="JACHWJ010000001">
    <property type="protein sequence ID" value="MBB2956465.1"/>
    <property type="molecule type" value="Genomic_DNA"/>
</dbReference>